<dbReference type="InterPro" id="IPR004242">
    <property type="entry name" value="Transposase_21"/>
</dbReference>
<keyword evidence="1" id="KW-0472">Membrane</keyword>
<dbReference type="Pfam" id="PF02992">
    <property type="entry name" value="Transposase_21"/>
    <property type="match status" value="1"/>
</dbReference>
<dbReference type="EMBL" id="QGNW01000528">
    <property type="protein sequence ID" value="RVW68559.1"/>
    <property type="molecule type" value="Genomic_DNA"/>
</dbReference>
<evidence type="ECO:0000313" key="3">
    <source>
        <dbReference type="Proteomes" id="UP000288805"/>
    </source>
</evidence>
<comment type="caution">
    <text evidence="2">The sequence shown here is derived from an EMBL/GenBank/DDBJ whole genome shotgun (WGS) entry which is preliminary data.</text>
</comment>
<dbReference type="Proteomes" id="UP000288805">
    <property type="component" value="Unassembled WGS sequence"/>
</dbReference>
<feature type="transmembrane region" description="Helical" evidence="1">
    <location>
        <begin position="73"/>
        <end position="94"/>
    </location>
</feature>
<keyword evidence="1" id="KW-1133">Transmembrane helix</keyword>
<accession>A0A438G8K3</accession>
<sequence length="96" mass="10985">MEGEMMRHPVDSLAWKNFDNVHPSFALEPRNVRLGLASDGFNPFGNMSISYSMWPVVLIPYNLPPWMCMKQTFFMLSLLIPGPTALGMTLTYTYNH</sequence>
<name>A0A438G8K3_VITVI</name>
<evidence type="ECO:0000313" key="2">
    <source>
        <dbReference type="EMBL" id="RVW68559.1"/>
    </source>
</evidence>
<reference evidence="2 3" key="1">
    <citation type="journal article" date="2018" name="PLoS Genet.">
        <title>Population sequencing reveals clonal diversity and ancestral inbreeding in the grapevine cultivar Chardonnay.</title>
        <authorList>
            <person name="Roach M.J."/>
            <person name="Johnson D.L."/>
            <person name="Bohlmann J."/>
            <person name="van Vuuren H.J."/>
            <person name="Jones S.J."/>
            <person name="Pretorius I.S."/>
            <person name="Schmidt S.A."/>
            <person name="Borneman A.R."/>
        </authorList>
    </citation>
    <scope>NUCLEOTIDE SEQUENCE [LARGE SCALE GENOMIC DNA]</scope>
    <source>
        <strain evidence="3">cv. Chardonnay</strain>
        <tissue evidence="2">Leaf</tissue>
    </source>
</reference>
<evidence type="ECO:0000256" key="1">
    <source>
        <dbReference type="SAM" id="Phobius"/>
    </source>
</evidence>
<gene>
    <name evidence="2" type="ORF">CK203_064504</name>
</gene>
<protein>
    <submittedName>
        <fullName evidence="2">Uncharacterized protein</fullName>
    </submittedName>
</protein>
<proteinExistence type="predicted"/>
<organism evidence="2 3">
    <name type="scientific">Vitis vinifera</name>
    <name type="common">Grape</name>
    <dbReference type="NCBI Taxonomy" id="29760"/>
    <lineage>
        <taxon>Eukaryota</taxon>
        <taxon>Viridiplantae</taxon>
        <taxon>Streptophyta</taxon>
        <taxon>Embryophyta</taxon>
        <taxon>Tracheophyta</taxon>
        <taxon>Spermatophyta</taxon>
        <taxon>Magnoliopsida</taxon>
        <taxon>eudicotyledons</taxon>
        <taxon>Gunneridae</taxon>
        <taxon>Pentapetalae</taxon>
        <taxon>rosids</taxon>
        <taxon>Vitales</taxon>
        <taxon>Vitaceae</taxon>
        <taxon>Viteae</taxon>
        <taxon>Vitis</taxon>
    </lineage>
</organism>
<dbReference type="AlphaFoldDB" id="A0A438G8K3"/>
<keyword evidence="1" id="KW-0812">Transmembrane</keyword>